<keyword evidence="3" id="KW-1185">Reference proteome</keyword>
<gene>
    <name evidence="2" type="ORF">LECACI_7A009964</name>
</gene>
<comment type="caution">
    <text evidence="2">The sequence shown here is derived from an EMBL/GenBank/DDBJ whole genome shotgun (WGS) entry which is preliminary data.</text>
</comment>
<accession>A0AAI9EE94</accession>
<protein>
    <recommendedName>
        <fullName evidence="1">Aminoglycoside phosphotransferase domain-containing protein</fullName>
    </recommendedName>
</protein>
<feature type="domain" description="Aminoglycoside phosphotransferase" evidence="1">
    <location>
        <begin position="17"/>
        <end position="95"/>
    </location>
</feature>
<dbReference type="InterPro" id="IPR011009">
    <property type="entry name" value="Kinase-like_dom_sf"/>
</dbReference>
<evidence type="ECO:0000313" key="2">
    <source>
        <dbReference type="EMBL" id="CAK4034806.1"/>
    </source>
</evidence>
<dbReference type="EMBL" id="CAVMBE010000138">
    <property type="protein sequence ID" value="CAK4034806.1"/>
    <property type="molecule type" value="Genomic_DNA"/>
</dbReference>
<sequence>MQHPASDASRFLFGQLEFRQEAFRAQPNAVHDEDDCRLQMSHFIMLRTLLAKGVERSEGPFALQYTDLHASNLFVDENWNIVGVIDLEFVCSLPPSMLEVPYWFSAQYIDGLKKCLEEYNRHVEDFLQVLEEEEIRVNSSLPLGEIIRRAWVSGEYWIYNCLTSINAMPNLMEDHIWRQFGFQPSLSEETAFTRSLSHFWSEQSDDFVKQKVCDKRQYNDEVTLLYNSIDL</sequence>
<dbReference type="SUPFAM" id="SSF56112">
    <property type="entry name" value="Protein kinase-like (PK-like)"/>
    <property type="match status" value="1"/>
</dbReference>
<evidence type="ECO:0000313" key="3">
    <source>
        <dbReference type="Proteomes" id="UP001296104"/>
    </source>
</evidence>
<proteinExistence type="predicted"/>
<dbReference type="Proteomes" id="UP001296104">
    <property type="component" value="Unassembled WGS sequence"/>
</dbReference>
<organism evidence="2 3">
    <name type="scientific">Lecanosticta acicola</name>
    <dbReference type="NCBI Taxonomy" id="111012"/>
    <lineage>
        <taxon>Eukaryota</taxon>
        <taxon>Fungi</taxon>
        <taxon>Dikarya</taxon>
        <taxon>Ascomycota</taxon>
        <taxon>Pezizomycotina</taxon>
        <taxon>Dothideomycetes</taxon>
        <taxon>Dothideomycetidae</taxon>
        <taxon>Mycosphaerellales</taxon>
        <taxon>Mycosphaerellaceae</taxon>
        <taxon>Lecanosticta</taxon>
    </lineage>
</organism>
<reference evidence="2" key="1">
    <citation type="submission" date="2023-11" db="EMBL/GenBank/DDBJ databases">
        <authorList>
            <person name="Alioto T."/>
            <person name="Alioto T."/>
            <person name="Gomez Garrido J."/>
        </authorList>
    </citation>
    <scope>NUCLEOTIDE SEQUENCE</scope>
</reference>
<name>A0AAI9EE94_9PEZI</name>
<dbReference type="InterPro" id="IPR002575">
    <property type="entry name" value="Aminoglycoside_PTrfase"/>
</dbReference>
<evidence type="ECO:0000259" key="1">
    <source>
        <dbReference type="Pfam" id="PF01636"/>
    </source>
</evidence>
<dbReference type="AlphaFoldDB" id="A0AAI9EE94"/>
<dbReference type="Pfam" id="PF01636">
    <property type="entry name" value="APH"/>
    <property type="match status" value="1"/>
</dbReference>